<dbReference type="AlphaFoldDB" id="A0A0K2UYE6"/>
<proteinExistence type="predicted"/>
<accession>A0A0K2UYE6</accession>
<protein>
    <submittedName>
        <fullName evidence="1">Uncharacterized protein</fullName>
    </submittedName>
</protein>
<organism evidence="1">
    <name type="scientific">Lepeophtheirus salmonis</name>
    <name type="common">Salmon louse</name>
    <name type="synonym">Caligus salmonis</name>
    <dbReference type="NCBI Taxonomy" id="72036"/>
    <lineage>
        <taxon>Eukaryota</taxon>
        <taxon>Metazoa</taxon>
        <taxon>Ecdysozoa</taxon>
        <taxon>Arthropoda</taxon>
        <taxon>Crustacea</taxon>
        <taxon>Multicrustacea</taxon>
        <taxon>Hexanauplia</taxon>
        <taxon>Copepoda</taxon>
        <taxon>Siphonostomatoida</taxon>
        <taxon>Caligidae</taxon>
        <taxon>Lepeophtheirus</taxon>
    </lineage>
</organism>
<feature type="non-terminal residue" evidence="1">
    <location>
        <position position="1"/>
    </location>
</feature>
<evidence type="ECO:0000313" key="1">
    <source>
        <dbReference type="EMBL" id="CDW42746.1"/>
    </source>
</evidence>
<name>A0A0K2UYE6_LEPSM</name>
<sequence>YFPSTNGTLIVECSPLYSSNLFSPSKIIKYVADISNVLNSGVPYG</sequence>
<reference evidence="1" key="1">
    <citation type="submission" date="2014-05" db="EMBL/GenBank/DDBJ databases">
        <authorList>
            <person name="Chronopoulou M."/>
        </authorList>
    </citation>
    <scope>NUCLEOTIDE SEQUENCE</scope>
    <source>
        <tissue evidence="1">Whole organism</tissue>
    </source>
</reference>
<dbReference type="EMBL" id="HACA01025385">
    <property type="protein sequence ID" value="CDW42746.1"/>
    <property type="molecule type" value="Transcribed_RNA"/>
</dbReference>